<dbReference type="PROSITE" id="PS50055">
    <property type="entry name" value="TYR_PHOSPHATASE_PTP"/>
    <property type="match status" value="1"/>
</dbReference>
<dbReference type="PRINTS" id="PR00700">
    <property type="entry name" value="PRTYPHPHTASE"/>
</dbReference>
<evidence type="ECO:0000313" key="3">
    <source>
        <dbReference type="Proteomes" id="UP000784294"/>
    </source>
</evidence>
<dbReference type="SUPFAM" id="SSF52799">
    <property type="entry name" value="(Phosphotyrosine protein) phosphatases II"/>
    <property type="match status" value="1"/>
</dbReference>
<dbReference type="Proteomes" id="UP000784294">
    <property type="component" value="Unassembled WGS sequence"/>
</dbReference>
<keyword evidence="3" id="KW-1185">Reference proteome</keyword>
<name>A0A3S5AY30_9PLAT</name>
<organism evidence="2 3">
    <name type="scientific">Protopolystoma xenopodis</name>
    <dbReference type="NCBI Taxonomy" id="117903"/>
    <lineage>
        <taxon>Eukaryota</taxon>
        <taxon>Metazoa</taxon>
        <taxon>Spiralia</taxon>
        <taxon>Lophotrochozoa</taxon>
        <taxon>Platyhelminthes</taxon>
        <taxon>Monogenea</taxon>
        <taxon>Polyopisthocotylea</taxon>
        <taxon>Polystomatidea</taxon>
        <taxon>Polystomatidae</taxon>
        <taxon>Protopolystoma</taxon>
    </lineage>
</organism>
<sequence>MQTNLAKNRLLSIIPHNANRVILSSIRGVDGSDYVNASYIDGYRSRAPYIATQAPLTATLEDFWRMLWETESNLIVRLQATPSKMDPCADDMPIYWQSSSAPGPARFGFFVVDPVAEYQMPGYVLREFRLTDARDGRSRTVRQFDASSSADLMEEMAGELIRLVRARAMSPVKSVSTRHSIVICDLYCYGANVIAFVKLMLFSFK</sequence>
<gene>
    <name evidence="2" type="ORF">PXEA_LOCUS34004</name>
</gene>
<dbReference type="OrthoDB" id="6274266at2759"/>
<accession>A0A3S5AY30</accession>
<dbReference type="Pfam" id="PF00102">
    <property type="entry name" value="Y_phosphatase"/>
    <property type="match status" value="1"/>
</dbReference>
<dbReference type="GO" id="GO:0004725">
    <property type="term" value="F:protein tyrosine phosphatase activity"/>
    <property type="evidence" value="ECO:0007669"/>
    <property type="project" value="InterPro"/>
</dbReference>
<evidence type="ECO:0000313" key="2">
    <source>
        <dbReference type="EMBL" id="VEL40564.1"/>
    </source>
</evidence>
<dbReference type="PANTHER" id="PTHR19134">
    <property type="entry name" value="RECEPTOR-TYPE TYROSINE-PROTEIN PHOSPHATASE"/>
    <property type="match status" value="1"/>
</dbReference>
<dbReference type="InterPro" id="IPR000242">
    <property type="entry name" value="PTP_cat"/>
</dbReference>
<reference evidence="2" key="1">
    <citation type="submission" date="2018-11" db="EMBL/GenBank/DDBJ databases">
        <authorList>
            <consortium name="Pathogen Informatics"/>
        </authorList>
    </citation>
    <scope>NUCLEOTIDE SEQUENCE</scope>
</reference>
<dbReference type="InterPro" id="IPR029021">
    <property type="entry name" value="Prot-tyrosine_phosphatase-like"/>
</dbReference>
<evidence type="ECO:0000259" key="1">
    <source>
        <dbReference type="PROSITE" id="PS50055"/>
    </source>
</evidence>
<protein>
    <recommendedName>
        <fullName evidence="1">Tyrosine-protein phosphatase domain-containing protein</fullName>
    </recommendedName>
</protein>
<dbReference type="PANTHER" id="PTHR19134:SF531">
    <property type="entry name" value="TYROSINE-PROTEIN PHOSPHATASE LAR"/>
    <property type="match status" value="1"/>
</dbReference>
<dbReference type="EMBL" id="CAAALY010265429">
    <property type="protein sequence ID" value="VEL40564.1"/>
    <property type="molecule type" value="Genomic_DNA"/>
</dbReference>
<dbReference type="AlphaFoldDB" id="A0A3S5AY30"/>
<dbReference type="SMART" id="SM00194">
    <property type="entry name" value="PTPc"/>
    <property type="match status" value="1"/>
</dbReference>
<feature type="domain" description="Tyrosine-protein phosphatase" evidence="1">
    <location>
        <begin position="1"/>
        <end position="191"/>
    </location>
</feature>
<dbReference type="Gene3D" id="3.90.190.10">
    <property type="entry name" value="Protein tyrosine phosphatase superfamily"/>
    <property type="match status" value="1"/>
</dbReference>
<comment type="caution">
    <text evidence="2">The sequence shown here is derived from an EMBL/GenBank/DDBJ whole genome shotgun (WGS) entry which is preliminary data.</text>
</comment>
<proteinExistence type="predicted"/>
<dbReference type="InterPro" id="IPR050348">
    <property type="entry name" value="Protein-Tyr_Phosphatase"/>
</dbReference>